<evidence type="ECO:0000313" key="1">
    <source>
        <dbReference type="EMBL" id="BDP43070.1"/>
    </source>
</evidence>
<name>A0ABM8AGZ2_9DEIO</name>
<keyword evidence="2" id="KW-1185">Reference proteome</keyword>
<accession>A0ABM8AGZ2</accession>
<sequence length="98" mass="11242">MYPKEQRSRQLYSDSLPCFSRKQHRESFEVFLDLLPERASVKFPSALSHFLNHAAWDTRQLCLSQRVAAQVRSVQAKTLPGLRLRVVLAVLAHNLGKP</sequence>
<proteinExistence type="predicted"/>
<dbReference type="EMBL" id="AP026560">
    <property type="protein sequence ID" value="BDP43070.1"/>
    <property type="molecule type" value="Genomic_DNA"/>
</dbReference>
<evidence type="ECO:0008006" key="3">
    <source>
        <dbReference type="Google" id="ProtNLM"/>
    </source>
</evidence>
<organism evidence="1 2">
    <name type="scientific">Deinococcus aetherius</name>
    <dbReference type="NCBI Taxonomy" id="200252"/>
    <lineage>
        <taxon>Bacteria</taxon>
        <taxon>Thermotogati</taxon>
        <taxon>Deinococcota</taxon>
        <taxon>Deinococci</taxon>
        <taxon>Deinococcales</taxon>
        <taxon>Deinococcaceae</taxon>
        <taxon>Deinococcus</taxon>
    </lineage>
</organism>
<evidence type="ECO:0000313" key="2">
    <source>
        <dbReference type="Proteomes" id="UP001064971"/>
    </source>
</evidence>
<protein>
    <recommendedName>
        <fullName evidence="3">HD domain-containing protein</fullName>
    </recommendedName>
</protein>
<gene>
    <name evidence="1" type="ORF">DAETH_30390</name>
</gene>
<dbReference type="Proteomes" id="UP001064971">
    <property type="component" value="Chromosome"/>
</dbReference>
<reference evidence="1" key="1">
    <citation type="submission" date="2022-07" db="EMBL/GenBank/DDBJ databases">
        <title>Complete Genome Sequence of the Radioresistant Bacterium Deinococcus aetherius ST0316, Isolated from the Air Dust collected in Lower Stratosphere above Japan.</title>
        <authorList>
            <person name="Satoh K."/>
            <person name="Hagiwara K."/>
            <person name="Katsumata K."/>
            <person name="Kubo A."/>
            <person name="Yokobori S."/>
            <person name="Yamagishi A."/>
            <person name="Oono Y."/>
            <person name="Narumi I."/>
        </authorList>
    </citation>
    <scope>NUCLEOTIDE SEQUENCE</scope>
    <source>
        <strain evidence="1">ST0316</strain>
    </source>
</reference>